<dbReference type="SUPFAM" id="SSF52540">
    <property type="entry name" value="P-loop containing nucleoside triphosphate hydrolases"/>
    <property type="match status" value="1"/>
</dbReference>
<comment type="caution">
    <text evidence="7">The sequence shown here is derived from an EMBL/GenBank/DDBJ whole genome shotgun (WGS) entry which is preliminary data.</text>
</comment>
<dbReference type="Proteomes" id="UP001600650">
    <property type="component" value="Unassembled WGS sequence"/>
</dbReference>
<feature type="coiled-coil region" evidence="4">
    <location>
        <begin position="378"/>
        <end position="408"/>
    </location>
</feature>
<evidence type="ECO:0000256" key="3">
    <source>
        <dbReference type="ARBA" id="ARBA00013368"/>
    </source>
</evidence>
<protein>
    <recommendedName>
        <fullName evidence="3">Nuclease SbcCD subunit C</fullName>
    </recommendedName>
</protein>
<sequence length="814" mass="87693">MDDATTDPTPDNALALPELVEARLAGDRKLSAPAKALVREALGHPEDAEGGPRPSAGPVYLGNIAVTGFRGVGSKALLKLKPKPGVTLVVGRNGSGKSSIAEAIETLFTGTNAHCAGQHPSHAVRWRNLHQGERTVVEARLTVEGDPSPSTLTRTWTGDAFTDSEAVLRRPGHGTVPLEETGWERATRAHRPFLSYADLDNLINGKPSEMYDNIAAILGLDDLNAAARRLTAAKKELDAAVNAAKDRKPHLHAALEEVGHDDRALKALVAMEEKDGPAHAVLDALVAGAPTADEGRLREARLEAAAETESPDLDRVGAAVDALRNAVADVDDLKGTAADDAHSRAALLQAALRHSDRHADDTACPVCGTEQVLDREWAVRAEAQIAALLREAQAVREAEARLRTATRELHGLINPPREIPAALAEPWQAWGDCRRITDPAVLAESALKAAVTLTDACAIVAGAAREELAAMDERWHAVVGLLAEWTNLSREAEAAKPRRTEVNAALNWIKKLTTEVRDLRVDAFAGHTQRIWEKLRQQSSVDLTRVGLHGSEKATVRKLVMDVTVDDTEASALGVMSQGELHSLALSLFLPRAATADSPFGFVVIDDPVQSMDPAKVDGLAQVLDELGRDRQVVVFTHDTRLPHAFRSQGLPVTVLKVERGEKSKVHVTCDTDPVKEAVDNAMALARTENCSETALRHVLPSLCREALATAIVEAAWLRRNRTGIPAEHLQAAIDTTERLLSLASFALFDDGSVHPDEEVKDRLRSLYGRESTVLIHQCQQGAHPGGFLPPDPVAFVRKVENLATKIRKPEANA</sequence>
<keyword evidence="8" id="KW-1185">Reference proteome</keyword>
<evidence type="ECO:0000313" key="7">
    <source>
        <dbReference type="EMBL" id="MFE7963152.1"/>
    </source>
</evidence>
<organism evidence="7 8">
    <name type="scientific">Streptomyces cellulosae</name>
    <dbReference type="NCBI Taxonomy" id="1968"/>
    <lineage>
        <taxon>Bacteria</taxon>
        <taxon>Bacillati</taxon>
        <taxon>Actinomycetota</taxon>
        <taxon>Actinomycetes</taxon>
        <taxon>Kitasatosporales</taxon>
        <taxon>Streptomycetaceae</taxon>
        <taxon>Streptomyces</taxon>
    </lineage>
</organism>
<dbReference type="EMBL" id="JBHVBU010000017">
    <property type="protein sequence ID" value="MFE7963152.1"/>
    <property type="molecule type" value="Genomic_DNA"/>
</dbReference>
<evidence type="ECO:0000313" key="8">
    <source>
        <dbReference type="Proteomes" id="UP001600650"/>
    </source>
</evidence>
<comment type="subunit">
    <text evidence="2">Heterodimer of SbcC and SbcD.</text>
</comment>
<dbReference type="Gene3D" id="3.40.50.300">
    <property type="entry name" value="P-loop containing nucleotide triphosphate hydrolases"/>
    <property type="match status" value="2"/>
</dbReference>
<name>A0ABW6JEK0_STRCE</name>
<feature type="coiled-coil region" evidence="4">
    <location>
        <begin position="220"/>
        <end position="247"/>
    </location>
</feature>
<feature type="domain" description="Rad50/SbcC-type AAA" evidence="6">
    <location>
        <begin position="68"/>
        <end position="115"/>
    </location>
</feature>
<dbReference type="InterPro" id="IPR003959">
    <property type="entry name" value="ATPase_AAA_core"/>
</dbReference>
<evidence type="ECO:0000256" key="4">
    <source>
        <dbReference type="SAM" id="Coils"/>
    </source>
</evidence>
<keyword evidence="4" id="KW-0175">Coiled coil</keyword>
<evidence type="ECO:0000256" key="1">
    <source>
        <dbReference type="ARBA" id="ARBA00006930"/>
    </source>
</evidence>
<feature type="domain" description="ATPase AAA-type core" evidence="5">
    <location>
        <begin position="566"/>
        <end position="641"/>
    </location>
</feature>
<reference evidence="7 8" key="1">
    <citation type="submission" date="2024-09" db="EMBL/GenBank/DDBJ databases">
        <title>The Natural Products Discovery Center: Release of the First 8490 Sequenced Strains for Exploring Actinobacteria Biosynthetic Diversity.</title>
        <authorList>
            <person name="Kalkreuter E."/>
            <person name="Kautsar S.A."/>
            <person name="Yang D."/>
            <person name="Bader C.D."/>
            <person name="Teijaro C.N."/>
            <person name="Fluegel L."/>
            <person name="Davis C.M."/>
            <person name="Simpson J.R."/>
            <person name="Lauterbach L."/>
            <person name="Steele A.D."/>
            <person name="Gui C."/>
            <person name="Meng S."/>
            <person name="Li G."/>
            <person name="Viehrig K."/>
            <person name="Ye F."/>
            <person name="Su P."/>
            <person name="Kiefer A.F."/>
            <person name="Nichols A."/>
            <person name="Cepeda A.J."/>
            <person name="Yan W."/>
            <person name="Fan B."/>
            <person name="Jiang Y."/>
            <person name="Adhikari A."/>
            <person name="Zheng C.-J."/>
            <person name="Schuster L."/>
            <person name="Cowan T.M."/>
            <person name="Smanski M.J."/>
            <person name="Chevrette M.G."/>
            <person name="De Carvalho L.P.S."/>
            <person name="Shen B."/>
        </authorList>
    </citation>
    <scope>NUCLEOTIDE SEQUENCE [LARGE SCALE GENOMIC DNA]</scope>
    <source>
        <strain evidence="7 8">NPDC057399</strain>
    </source>
</reference>
<proteinExistence type="inferred from homology"/>
<evidence type="ECO:0000259" key="5">
    <source>
        <dbReference type="Pfam" id="PF13304"/>
    </source>
</evidence>
<dbReference type="InterPro" id="IPR038729">
    <property type="entry name" value="Rad50/SbcC_AAA"/>
</dbReference>
<dbReference type="Pfam" id="PF13304">
    <property type="entry name" value="AAA_21"/>
    <property type="match status" value="1"/>
</dbReference>
<dbReference type="PANTHER" id="PTHR32114">
    <property type="entry name" value="ABC TRANSPORTER ABCH.3"/>
    <property type="match status" value="1"/>
</dbReference>
<evidence type="ECO:0000259" key="6">
    <source>
        <dbReference type="Pfam" id="PF13476"/>
    </source>
</evidence>
<dbReference type="InterPro" id="IPR027417">
    <property type="entry name" value="P-loop_NTPase"/>
</dbReference>
<evidence type="ECO:0000256" key="2">
    <source>
        <dbReference type="ARBA" id="ARBA00011322"/>
    </source>
</evidence>
<dbReference type="Pfam" id="PF13476">
    <property type="entry name" value="AAA_23"/>
    <property type="match status" value="1"/>
</dbReference>
<dbReference type="RefSeq" id="WP_381725984.1">
    <property type="nucleotide sequence ID" value="NZ_JBHVBU010000017.1"/>
</dbReference>
<gene>
    <name evidence="7" type="ORF">ACFU0X_08900</name>
</gene>
<dbReference type="PANTHER" id="PTHR32114:SF2">
    <property type="entry name" value="ABC TRANSPORTER ABCH.3"/>
    <property type="match status" value="1"/>
</dbReference>
<accession>A0ABW6JEK0</accession>
<comment type="similarity">
    <text evidence="1">Belongs to the SMC family. SbcC subfamily.</text>
</comment>